<proteinExistence type="predicted"/>
<name>A0A978UHX7_ZIZJJ</name>
<organism evidence="1 2">
    <name type="scientific">Ziziphus jujuba var. spinosa</name>
    <dbReference type="NCBI Taxonomy" id="714518"/>
    <lineage>
        <taxon>Eukaryota</taxon>
        <taxon>Viridiplantae</taxon>
        <taxon>Streptophyta</taxon>
        <taxon>Embryophyta</taxon>
        <taxon>Tracheophyta</taxon>
        <taxon>Spermatophyta</taxon>
        <taxon>Magnoliopsida</taxon>
        <taxon>eudicotyledons</taxon>
        <taxon>Gunneridae</taxon>
        <taxon>Pentapetalae</taxon>
        <taxon>rosids</taxon>
        <taxon>fabids</taxon>
        <taxon>Rosales</taxon>
        <taxon>Rhamnaceae</taxon>
        <taxon>Paliureae</taxon>
        <taxon>Ziziphus</taxon>
    </lineage>
</organism>
<gene>
    <name evidence="1" type="ORF">FEM48_Zijuj11G0086500</name>
</gene>
<sequence length="199" mass="22226">MDPLKLTADNHIAWHARWYSLLIGYDLMGYVTGTSIYPTSDLGKNLSIRQDHLLRSALLASLDPTIVNFVASNESSSEAWQNLATILADCLALAGEPLGKDEITFHFLNGLGPEYKEFFAAIWVRDPSITFAELHDKLANYEAFLNGNHSTTSYVSPVTANCASCGGNSSIHTRKHYYSVFFYQQGYKLIQHSHYLSIL</sequence>
<dbReference type="PANTHER" id="PTHR47481">
    <property type="match status" value="1"/>
</dbReference>
<accession>A0A978UHX7</accession>
<evidence type="ECO:0000313" key="1">
    <source>
        <dbReference type="EMBL" id="KAH7514408.1"/>
    </source>
</evidence>
<protein>
    <submittedName>
        <fullName evidence="1">Uncharacterized protein</fullName>
    </submittedName>
</protein>
<dbReference type="EMBL" id="JAEACU010000011">
    <property type="protein sequence ID" value="KAH7514408.1"/>
    <property type="molecule type" value="Genomic_DNA"/>
</dbReference>
<dbReference type="AlphaFoldDB" id="A0A978UHX7"/>
<evidence type="ECO:0000313" key="2">
    <source>
        <dbReference type="Proteomes" id="UP000813462"/>
    </source>
</evidence>
<dbReference type="PANTHER" id="PTHR47481:SF34">
    <property type="entry name" value="CCHC-TYPE DOMAIN-CONTAINING PROTEIN"/>
    <property type="match status" value="1"/>
</dbReference>
<comment type="caution">
    <text evidence="1">The sequence shown here is derived from an EMBL/GenBank/DDBJ whole genome shotgun (WGS) entry which is preliminary data.</text>
</comment>
<dbReference type="Proteomes" id="UP000813462">
    <property type="component" value="Unassembled WGS sequence"/>
</dbReference>
<reference evidence="1" key="1">
    <citation type="journal article" date="2021" name="Front. Plant Sci.">
        <title>Chromosome-Scale Genome Assembly for Chinese Sour Jujube and Insights Into Its Genome Evolution and Domestication Signature.</title>
        <authorList>
            <person name="Shen L.-Y."/>
            <person name="Luo H."/>
            <person name="Wang X.-L."/>
            <person name="Wang X.-M."/>
            <person name="Qiu X.-J."/>
            <person name="Liu H."/>
            <person name="Zhou S.-S."/>
            <person name="Jia K.-H."/>
            <person name="Nie S."/>
            <person name="Bao Y.-T."/>
            <person name="Zhang R.-G."/>
            <person name="Yun Q.-Z."/>
            <person name="Chai Y.-H."/>
            <person name="Lu J.-Y."/>
            <person name="Li Y."/>
            <person name="Zhao S.-W."/>
            <person name="Mao J.-F."/>
            <person name="Jia S.-G."/>
            <person name="Mao Y.-M."/>
        </authorList>
    </citation>
    <scope>NUCLEOTIDE SEQUENCE</scope>
    <source>
        <strain evidence="1">AT0</strain>
        <tissue evidence="1">Leaf</tissue>
    </source>
</reference>